<dbReference type="CDD" id="cd03801">
    <property type="entry name" value="GT4_PimA-like"/>
    <property type="match status" value="1"/>
</dbReference>
<feature type="transmembrane region" description="Helical" evidence="1">
    <location>
        <begin position="92"/>
        <end position="109"/>
    </location>
</feature>
<evidence type="ECO:0000259" key="2">
    <source>
        <dbReference type="Pfam" id="PF00534"/>
    </source>
</evidence>
<dbReference type="PANTHER" id="PTHR45947">
    <property type="entry name" value="SULFOQUINOVOSYL TRANSFERASE SQD2"/>
    <property type="match status" value="1"/>
</dbReference>
<evidence type="ECO:0000313" key="3">
    <source>
        <dbReference type="EMBL" id="RBA59465.1"/>
    </source>
</evidence>
<reference evidence="3 4" key="1">
    <citation type="submission" date="2018-06" db="EMBL/GenBank/DDBJ databases">
        <title>Whole genome sequencing of four bacterial strains from South Shetland trench revealing bio-synthetic gene clusters.</title>
        <authorList>
            <person name="Abdel-Mageed W.M."/>
            <person name="Lehri B."/>
            <person name="Jarmusch S.A."/>
            <person name="Miranda K."/>
            <person name="Goodfellow M."/>
            <person name="Jaspars M."/>
            <person name="Karlyshev A.V."/>
        </authorList>
    </citation>
    <scope>NUCLEOTIDE SEQUENCE [LARGE SCALE GENOMIC DNA]</scope>
    <source>
        <strain evidence="3 4">SST2</strain>
    </source>
</reference>
<protein>
    <recommendedName>
        <fullName evidence="2">Glycosyl transferase family 1 domain-containing protein</fullName>
    </recommendedName>
</protein>
<organism evidence="3 4">
    <name type="scientific">Stutzerimonas zhaodongensis</name>
    <dbReference type="NCBI Taxonomy" id="1176257"/>
    <lineage>
        <taxon>Bacteria</taxon>
        <taxon>Pseudomonadati</taxon>
        <taxon>Pseudomonadota</taxon>
        <taxon>Gammaproteobacteria</taxon>
        <taxon>Pseudomonadales</taxon>
        <taxon>Pseudomonadaceae</taxon>
        <taxon>Stutzerimonas</taxon>
    </lineage>
</organism>
<dbReference type="GO" id="GO:0016757">
    <property type="term" value="F:glycosyltransferase activity"/>
    <property type="evidence" value="ECO:0007669"/>
    <property type="project" value="InterPro"/>
</dbReference>
<comment type="caution">
    <text evidence="3">The sequence shown here is derived from an EMBL/GenBank/DDBJ whole genome shotgun (WGS) entry which is preliminary data.</text>
</comment>
<name>A0A365PVS3_9GAMM</name>
<keyword evidence="1" id="KW-0812">Transmembrane</keyword>
<keyword evidence="1" id="KW-0472">Membrane</keyword>
<dbReference type="InterPro" id="IPR050194">
    <property type="entry name" value="Glycosyltransferase_grp1"/>
</dbReference>
<dbReference type="SUPFAM" id="SSF53756">
    <property type="entry name" value="UDP-Glycosyltransferase/glycogen phosphorylase"/>
    <property type="match status" value="1"/>
</dbReference>
<dbReference type="AlphaFoldDB" id="A0A365PVS3"/>
<dbReference type="Gene3D" id="3.40.50.2000">
    <property type="entry name" value="Glycogen Phosphorylase B"/>
    <property type="match status" value="1"/>
</dbReference>
<keyword evidence="1" id="KW-1133">Transmembrane helix</keyword>
<sequence length="430" mass="47644">MSVQEVPMKDCVLISAFACDPSMGSEPYVGWNWLKQILTVSDGNVVLLTRRMHERPVREALEPASRARLDIVAFDLPGCAGMAHHHSLMKPYYVFWQVAALFVVLVYQLRHRSLAVIQQCTYNVVDMPGLLWLVPGTRFIWGPVGGGQIPPAWAKPLYGRGWIKQRWRTLMKRTLRFNPYICLASYCSSSILVANQDTLEMLPRFAHRKCIKTLETAVSGVTASPAAQEPKESFTLLWVGRLEPRKALKLLLDAIAQIKADQPQAYERLRIKVLGTGPDAQKTEVEVAALGLAGKVELLGALPFAEVQPLYEGADLFVFTSVQDTSGNVLLESLASGLPAIALNHQGPREILQNGGGRLIDAHSYNEAVKEFARAILELMDAPQLLRAYAQAGLENIQKHCLWEQKGELFRTLLDAQGKSAKSHLASDQA</sequence>
<dbReference type="Proteomes" id="UP000252554">
    <property type="component" value="Unassembled WGS sequence"/>
</dbReference>
<dbReference type="PANTHER" id="PTHR45947:SF3">
    <property type="entry name" value="SULFOQUINOVOSYL TRANSFERASE SQD2"/>
    <property type="match status" value="1"/>
</dbReference>
<proteinExistence type="predicted"/>
<evidence type="ECO:0000256" key="1">
    <source>
        <dbReference type="SAM" id="Phobius"/>
    </source>
</evidence>
<gene>
    <name evidence="3" type="ORF">DQ403_09355</name>
</gene>
<evidence type="ECO:0000313" key="4">
    <source>
        <dbReference type="Proteomes" id="UP000252554"/>
    </source>
</evidence>
<dbReference type="InterPro" id="IPR001296">
    <property type="entry name" value="Glyco_trans_1"/>
</dbReference>
<accession>A0A365PVS3</accession>
<feature type="domain" description="Glycosyl transferase family 1" evidence="2">
    <location>
        <begin position="227"/>
        <end position="392"/>
    </location>
</feature>
<dbReference type="EMBL" id="QNTV01000005">
    <property type="protein sequence ID" value="RBA59465.1"/>
    <property type="molecule type" value="Genomic_DNA"/>
</dbReference>
<dbReference type="Pfam" id="PF00534">
    <property type="entry name" value="Glycos_transf_1"/>
    <property type="match status" value="1"/>
</dbReference>